<evidence type="ECO:0000256" key="2">
    <source>
        <dbReference type="ARBA" id="ARBA00038358"/>
    </source>
</evidence>
<dbReference type="InParanoid" id="Q5B4A1"/>
<dbReference type="GO" id="GO:0016787">
    <property type="term" value="F:hydrolase activity"/>
    <property type="evidence" value="ECO:0007669"/>
    <property type="project" value="UniProtKB-KW"/>
</dbReference>
<sequence>MSPSALPPKRALEDPAGDQTPPRARPKHASTISPVDTSPISIPQHLLDFLYSESSISKIWQVAQKALGSPLGPLPHRLQLQHLCRWWSANLHQNAARRDTHELGFMIAPWAIKAWELHRDPQAYSSLVLAAHSLASRFDRRVQSLRSWDVCYTKRYTFTDPTKDFLVIIDNMLNLDLLF</sequence>
<evidence type="ECO:0000313" key="4">
    <source>
        <dbReference type="EMBL" id="CBF77112.1"/>
    </source>
</evidence>
<dbReference type="AlphaFoldDB" id="Q5B4A1"/>
<keyword evidence="5" id="KW-1185">Reference proteome</keyword>
<dbReference type="PANTHER" id="PTHR36845">
    <property type="entry name" value="HYDROLASE, PUTATIVE (AFU_ORTHOLOGUE AFUA_7G05090)-RELATED"/>
    <property type="match status" value="1"/>
</dbReference>
<evidence type="ECO:0000313" key="5">
    <source>
        <dbReference type="Proteomes" id="UP000000560"/>
    </source>
</evidence>
<dbReference type="RefSeq" id="XP_662233.1">
    <property type="nucleotide sequence ID" value="XM_657141.1"/>
</dbReference>
<reference evidence="5" key="2">
    <citation type="journal article" date="2009" name="Fungal Genet. Biol.">
        <title>The 2008 update of the Aspergillus nidulans genome annotation: a community effort.</title>
        <authorList>
            <person name="Wortman J.R."/>
            <person name="Gilsenan J.M."/>
            <person name="Joardar V."/>
            <person name="Deegan J."/>
            <person name="Clutterbuck J."/>
            <person name="Andersen M.R."/>
            <person name="Archer D."/>
            <person name="Bencina M."/>
            <person name="Braus G."/>
            <person name="Coutinho P."/>
            <person name="von Dohren H."/>
            <person name="Doonan J."/>
            <person name="Driessen A.J."/>
            <person name="Durek P."/>
            <person name="Espeso E."/>
            <person name="Fekete E."/>
            <person name="Flipphi M."/>
            <person name="Estrada C.G."/>
            <person name="Geysens S."/>
            <person name="Goldman G."/>
            <person name="de Groot P.W."/>
            <person name="Hansen K."/>
            <person name="Harris S.D."/>
            <person name="Heinekamp T."/>
            <person name="Helmstaedt K."/>
            <person name="Henrissat B."/>
            <person name="Hofmann G."/>
            <person name="Homan T."/>
            <person name="Horio T."/>
            <person name="Horiuchi H."/>
            <person name="James S."/>
            <person name="Jones M."/>
            <person name="Karaffa L."/>
            <person name="Karanyi Z."/>
            <person name="Kato M."/>
            <person name="Keller N."/>
            <person name="Kelly D.E."/>
            <person name="Kiel J.A."/>
            <person name="Kim J.M."/>
            <person name="van der Klei I.J."/>
            <person name="Klis F.M."/>
            <person name="Kovalchuk A."/>
            <person name="Krasevec N."/>
            <person name="Kubicek C.P."/>
            <person name="Liu B."/>
            <person name="Maccabe A."/>
            <person name="Meyer V."/>
            <person name="Mirabito P."/>
            <person name="Miskei M."/>
            <person name="Mos M."/>
            <person name="Mullins J."/>
            <person name="Nelson D.R."/>
            <person name="Nielsen J."/>
            <person name="Oakley B.R."/>
            <person name="Osmani S.A."/>
            <person name="Pakula T."/>
            <person name="Paszewski A."/>
            <person name="Paulsen I."/>
            <person name="Pilsyk S."/>
            <person name="Pocsi I."/>
            <person name="Punt P.J."/>
            <person name="Ram A.F."/>
            <person name="Ren Q."/>
            <person name="Robellet X."/>
            <person name="Robson G."/>
            <person name="Seiboth B."/>
            <person name="van Solingen P."/>
            <person name="Specht T."/>
            <person name="Sun J."/>
            <person name="Taheri-Talesh N."/>
            <person name="Takeshita N."/>
            <person name="Ussery D."/>
            <person name="vanKuyk P.A."/>
            <person name="Visser H."/>
            <person name="van de Vondervoort P.J."/>
            <person name="de Vries R.P."/>
            <person name="Walton J."/>
            <person name="Xiang X."/>
            <person name="Xiong Y."/>
            <person name="Zeng A.P."/>
            <person name="Brandt B.W."/>
            <person name="Cornell M.J."/>
            <person name="van den Hondel C.A."/>
            <person name="Visser J."/>
            <person name="Oliver S.G."/>
            <person name="Turner G."/>
        </authorList>
    </citation>
    <scope>GENOME REANNOTATION</scope>
    <source>
        <strain evidence="5">FGSC A4 / ATCC 38163 / CBS 112.46 / NRRL 194 / M139</strain>
    </source>
</reference>
<dbReference type="Proteomes" id="UP000000560">
    <property type="component" value="Chromosome III"/>
</dbReference>
<dbReference type="InterPro" id="IPR012341">
    <property type="entry name" value="6hp_glycosidase-like_sf"/>
</dbReference>
<dbReference type="GeneID" id="2872428"/>
<dbReference type="Gene3D" id="1.50.10.10">
    <property type="match status" value="1"/>
</dbReference>
<name>Q5B4A1_EMENI</name>
<dbReference type="GO" id="GO:0005975">
    <property type="term" value="P:carbohydrate metabolic process"/>
    <property type="evidence" value="ECO:0007669"/>
    <property type="project" value="InterPro"/>
</dbReference>
<dbReference type="eggNOG" id="ENOG502S0YB">
    <property type="taxonomic scope" value="Eukaryota"/>
</dbReference>
<dbReference type="VEuPathDB" id="FungiDB:AN4629"/>
<reference evidence="5" key="1">
    <citation type="journal article" date="2005" name="Nature">
        <title>Sequencing of Aspergillus nidulans and comparative analysis with A. fumigatus and A. oryzae.</title>
        <authorList>
            <person name="Galagan J.E."/>
            <person name="Calvo S.E."/>
            <person name="Cuomo C."/>
            <person name="Ma L.J."/>
            <person name="Wortman J.R."/>
            <person name="Batzoglou S."/>
            <person name="Lee S.I."/>
            <person name="Basturkmen M."/>
            <person name="Spevak C.C."/>
            <person name="Clutterbuck J."/>
            <person name="Kapitonov V."/>
            <person name="Jurka J."/>
            <person name="Scazzocchio C."/>
            <person name="Farman M."/>
            <person name="Butler J."/>
            <person name="Purcell S."/>
            <person name="Harris S."/>
            <person name="Braus G.H."/>
            <person name="Draht O."/>
            <person name="Busch S."/>
            <person name="D'Enfert C."/>
            <person name="Bouchier C."/>
            <person name="Goldman G.H."/>
            <person name="Bell-Pedersen D."/>
            <person name="Griffiths-Jones S."/>
            <person name="Doonan J.H."/>
            <person name="Yu J."/>
            <person name="Vienken K."/>
            <person name="Pain A."/>
            <person name="Freitag M."/>
            <person name="Selker E.U."/>
            <person name="Archer D.B."/>
            <person name="Penalva M.A."/>
            <person name="Oakley B.R."/>
            <person name="Momany M."/>
            <person name="Tanaka T."/>
            <person name="Kumagai T."/>
            <person name="Asai K."/>
            <person name="Machida M."/>
            <person name="Nierman W.C."/>
            <person name="Denning D.W."/>
            <person name="Caddick M."/>
            <person name="Hynes M."/>
            <person name="Paoletti M."/>
            <person name="Fischer R."/>
            <person name="Miller B."/>
            <person name="Dyer P."/>
            <person name="Sachs M.S."/>
            <person name="Osmani S.A."/>
            <person name="Birren B.W."/>
        </authorList>
    </citation>
    <scope>NUCLEOTIDE SEQUENCE [LARGE SCALE GENOMIC DNA]</scope>
    <source>
        <strain evidence="5">FGSC A4 / ATCC 38163 / CBS 112.46 / NRRL 194 / M139</strain>
    </source>
</reference>
<dbReference type="KEGG" id="ani:ANIA_04629"/>
<accession>Q5B4A1</accession>
<evidence type="ECO:0000256" key="1">
    <source>
        <dbReference type="ARBA" id="ARBA00022801"/>
    </source>
</evidence>
<gene>
    <name evidence="4" type="ORF">ANIA_04629</name>
</gene>
<feature type="region of interest" description="Disordered" evidence="3">
    <location>
        <begin position="1"/>
        <end position="37"/>
    </location>
</feature>
<dbReference type="PANTHER" id="PTHR36845:SF1">
    <property type="entry name" value="HYDROLASE, PUTATIVE (AFU_ORTHOLOGUE AFUA_7G05090)-RELATED"/>
    <property type="match status" value="1"/>
</dbReference>
<accession>C8V7Q7</accession>
<keyword evidence="1" id="KW-0378">Hydrolase</keyword>
<comment type="similarity">
    <text evidence="2">Belongs to the glycosyl hydrolase 88 family.</text>
</comment>
<proteinExistence type="inferred from homology"/>
<dbReference type="SUPFAM" id="SSF48208">
    <property type="entry name" value="Six-hairpin glycosidases"/>
    <property type="match status" value="1"/>
</dbReference>
<dbReference type="HOGENOM" id="CLU_1503418_0_0_1"/>
<dbReference type="OrthoDB" id="2317065at2759"/>
<evidence type="ECO:0000256" key="3">
    <source>
        <dbReference type="SAM" id="MobiDB-lite"/>
    </source>
</evidence>
<protein>
    <submittedName>
        <fullName evidence="4">Uncharacterized protein</fullName>
    </submittedName>
</protein>
<dbReference type="EMBL" id="BN001303">
    <property type="protein sequence ID" value="CBF77112.1"/>
    <property type="molecule type" value="Genomic_DNA"/>
</dbReference>
<organism evidence="4 5">
    <name type="scientific">Emericella nidulans (strain FGSC A4 / ATCC 38163 / CBS 112.46 / NRRL 194 / M139)</name>
    <name type="common">Aspergillus nidulans</name>
    <dbReference type="NCBI Taxonomy" id="227321"/>
    <lineage>
        <taxon>Eukaryota</taxon>
        <taxon>Fungi</taxon>
        <taxon>Dikarya</taxon>
        <taxon>Ascomycota</taxon>
        <taxon>Pezizomycotina</taxon>
        <taxon>Eurotiomycetes</taxon>
        <taxon>Eurotiomycetidae</taxon>
        <taxon>Eurotiales</taxon>
        <taxon>Aspergillaceae</taxon>
        <taxon>Aspergillus</taxon>
        <taxon>Aspergillus subgen. Nidulantes</taxon>
    </lineage>
</organism>
<dbReference type="InterPro" id="IPR008928">
    <property type="entry name" value="6-hairpin_glycosidase_sf"/>
</dbReference>
<dbReference type="InterPro" id="IPR052369">
    <property type="entry name" value="UG_Glycosaminoglycan_Hydrolase"/>
</dbReference>